<reference evidence="2" key="1">
    <citation type="submission" date="2023-07" db="EMBL/GenBank/DDBJ databases">
        <title>A chromosome-level genome assembly of Lolium multiflorum.</title>
        <authorList>
            <person name="Chen Y."/>
            <person name="Copetti D."/>
            <person name="Kolliker R."/>
            <person name="Studer B."/>
        </authorList>
    </citation>
    <scope>NUCLEOTIDE SEQUENCE</scope>
    <source>
        <strain evidence="2">02402/16</strain>
        <tissue evidence="2">Leaf</tissue>
    </source>
</reference>
<accession>A0AAD8TG81</accession>
<comment type="caution">
    <text evidence="2">The sequence shown here is derived from an EMBL/GenBank/DDBJ whole genome shotgun (WGS) entry which is preliminary data.</text>
</comment>
<sequence length="232" mass="26093">MQWMFGSSPCEASFHRFAQLLGYPFEGGQRLHGPQRIDKDVLYDLYNENGAVGTITGLLPIYGQLLCFFRATIAPSGGNNDALRGALVDLLRLSCECAQDGDETKDFTVDVMDYIVREIFDAMVSRTSMEVKKLNWFQRNVMCMNIEIHKENFEASRQRADIQHTQAVILHKLSGEQGPPPQPHVHPAYSGWHSSQVQWSDIEQSLQRSNISHDSPPAADSAKEYESETGSE</sequence>
<evidence type="ECO:0000313" key="2">
    <source>
        <dbReference type="EMBL" id="KAK1681297.1"/>
    </source>
</evidence>
<feature type="compositionally biased region" description="Polar residues" evidence="1">
    <location>
        <begin position="192"/>
        <end position="213"/>
    </location>
</feature>
<name>A0AAD8TG81_LOLMU</name>
<evidence type="ECO:0000256" key="1">
    <source>
        <dbReference type="SAM" id="MobiDB-lite"/>
    </source>
</evidence>
<proteinExistence type="predicted"/>
<feature type="region of interest" description="Disordered" evidence="1">
    <location>
        <begin position="174"/>
        <end position="232"/>
    </location>
</feature>
<evidence type="ECO:0000313" key="3">
    <source>
        <dbReference type="Proteomes" id="UP001231189"/>
    </source>
</evidence>
<dbReference type="EMBL" id="JAUUTY010000002">
    <property type="protein sequence ID" value="KAK1681297.1"/>
    <property type="molecule type" value="Genomic_DNA"/>
</dbReference>
<dbReference type="AlphaFoldDB" id="A0AAD8TG81"/>
<dbReference type="Proteomes" id="UP001231189">
    <property type="component" value="Unassembled WGS sequence"/>
</dbReference>
<organism evidence="2 3">
    <name type="scientific">Lolium multiflorum</name>
    <name type="common">Italian ryegrass</name>
    <name type="synonym">Lolium perenne subsp. multiflorum</name>
    <dbReference type="NCBI Taxonomy" id="4521"/>
    <lineage>
        <taxon>Eukaryota</taxon>
        <taxon>Viridiplantae</taxon>
        <taxon>Streptophyta</taxon>
        <taxon>Embryophyta</taxon>
        <taxon>Tracheophyta</taxon>
        <taxon>Spermatophyta</taxon>
        <taxon>Magnoliopsida</taxon>
        <taxon>Liliopsida</taxon>
        <taxon>Poales</taxon>
        <taxon>Poaceae</taxon>
        <taxon>BOP clade</taxon>
        <taxon>Pooideae</taxon>
        <taxon>Poodae</taxon>
        <taxon>Poeae</taxon>
        <taxon>Poeae Chloroplast Group 2 (Poeae type)</taxon>
        <taxon>Loliodinae</taxon>
        <taxon>Loliinae</taxon>
        <taxon>Lolium</taxon>
    </lineage>
</organism>
<protein>
    <submittedName>
        <fullName evidence="2">Uncharacterized protein</fullName>
    </submittedName>
</protein>
<keyword evidence="3" id="KW-1185">Reference proteome</keyword>
<gene>
    <name evidence="2" type="ORF">QYE76_042145</name>
</gene>